<name>A0AAW6SW27_9BACI</name>
<dbReference type="RefSeq" id="WP_280616705.1">
    <property type="nucleotide sequence ID" value="NZ_JAROYP010000005.1"/>
</dbReference>
<accession>A0AAW6SW27</accession>
<comment type="caution">
    <text evidence="1">The sequence shown here is derived from an EMBL/GenBank/DDBJ whole genome shotgun (WGS) entry which is preliminary data.</text>
</comment>
<dbReference type="AlphaFoldDB" id="A0AAW6SW27"/>
<evidence type="ECO:0000313" key="1">
    <source>
        <dbReference type="EMBL" id="MDH5161498.1"/>
    </source>
</evidence>
<evidence type="ECO:0000313" key="2">
    <source>
        <dbReference type="Proteomes" id="UP001159179"/>
    </source>
</evidence>
<proteinExistence type="predicted"/>
<dbReference type="EMBL" id="JAROYP010000005">
    <property type="protein sequence ID" value="MDH5161498.1"/>
    <property type="molecule type" value="Genomic_DNA"/>
</dbReference>
<gene>
    <name evidence="1" type="ORF">P5X88_11145</name>
</gene>
<reference evidence="1" key="1">
    <citation type="submission" date="2023-03" db="EMBL/GenBank/DDBJ databases">
        <title>Bacterial isolates from washroom surfaces on a university campus.</title>
        <authorList>
            <person name="Holman D.B."/>
            <person name="Gzyl K.E."/>
            <person name="Taheri A.E."/>
        </authorList>
    </citation>
    <scope>NUCLEOTIDE SEQUENCE</scope>
    <source>
        <strain evidence="1">RD03</strain>
    </source>
</reference>
<protein>
    <submittedName>
        <fullName evidence="1">Uncharacterized protein</fullName>
    </submittedName>
</protein>
<organism evidence="1 2">
    <name type="scientific">Heyndrickxia oleronia</name>
    <dbReference type="NCBI Taxonomy" id="38875"/>
    <lineage>
        <taxon>Bacteria</taxon>
        <taxon>Bacillati</taxon>
        <taxon>Bacillota</taxon>
        <taxon>Bacilli</taxon>
        <taxon>Bacillales</taxon>
        <taxon>Bacillaceae</taxon>
        <taxon>Heyndrickxia</taxon>
    </lineage>
</organism>
<dbReference type="Proteomes" id="UP001159179">
    <property type="component" value="Unassembled WGS sequence"/>
</dbReference>
<sequence length="65" mass="7463">MRVQLNYKLYKDIGGRMLPEKSENITILDIDTSEDENLDRLVDIKLAEKLGRPLGSFKITKVITL</sequence>